<feature type="domain" description="RING-type" evidence="10">
    <location>
        <begin position="6"/>
        <end position="50"/>
    </location>
</feature>
<proteinExistence type="inferred from homology"/>
<dbReference type="Proteomes" id="UP001497623">
    <property type="component" value="Unassembled WGS sequence"/>
</dbReference>
<dbReference type="GO" id="GO:0008270">
    <property type="term" value="F:zinc ion binding"/>
    <property type="evidence" value="ECO:0007669"/>
    <property type="project" value="UniProtKB-KW"/>
</dbReference>
<evidence type="ECO:0000256" key="8">
    <source>
        <dbReference type="PROSITE-ProRule" id="PRU00192"/>
    </source>
</evidence>
<feature type="non-terminal residue" evidence="11">
    <location>
        <position position="459"/>
    </location>
</feature>
<dbReference type="PROSITE" id="PS50089">
    <property type="entry name" value="ZF_RING_2"/>
    <property type="match status" value="1"/>
</dbReference>
<dbReference type="SUPFAM" id="SSF57850">
    <property type="entry name" value="RING/U-box"/>
    <property type="match status" value="1"/>
</dbReference>
<dbReference type="InterPro" id="IPR017907">
    <property type="entry name" value="Znf_RING_CS"/>
</dbReference>
<evidence type="ECO:0000256" key="7">
    <source>
        <dbReference type="PROSITE-ProRule" id="PRU00175"/>
    </source>
</evidence>
<feature type="domain" description="SH3" evidence="9">
    <location>
        <begin position="92"/>
        <end position="153"/>
    </location>
</feature>
<name>A0AAV2RLW2_MEGNR</name>
<keyword evidence="2 8" id="KW-0728">SH3 domain</keyword>
<evidence type="ECO:0000256" key="6">
    <source>
        <dbReference type="ARBA" id="ARBA00022843"/>
    </source>
</evidence>
<keyword evidence="5" id="KW-0862">Zinc</keyword>
<dbReference type="PROSITE" id="PS00518">
    <property type="entry name" value="ZF_RING_1"/>
    <property type="match status" value="1"/>
</dbReference>
<dbReference type="Pfam" id="PF00018">
    <property type="entry name" value="SH3_1"/>
    <property type="match status" value="1"/>
</dbReference>
<dbReference type="AlphaFoldDB" id="A0AAV2RLW2"/>
<organism evidence="11 12">
    <name type="scientific">Meganyctiphanes norvegica</name>
    <name type="common">Northern krill</name>
    <name type="synonym">Thysanopoda norvegica</name>
    <dbReference type="NCBI Taxonomy" id="48144"/>
    <lineage>
        <taxon>Eukaryota</taxon>
        <taxon>Metazoa</taxon>
        <taxon>Ecdysozoa</taxon>
        <taxon>Arthropoda</taxon>
        <taxon>Crustacea</taxon>
        <taxon>Multicrustacea</taxon>
        <taxon>Malacostraca</taxon>
        <taxon>Eumalacostraca</taxon>
        <taxon>Eucarida</taxon>
        <taxon>Euphausiacea</taxon>
        <taxon>Euphausiidae</taxon>
        <taxon>Meganyctiphanes</taxon>
    </lineage>
</organism>
<evidence type="ECO:0000313" key="11">
    <source>
        <dbReference type="EMBL" id="CAL4128144.1"/>
    </source>
</evidence>
<evidence type="ECO:0000313" key="12">
    <source>
        <dbReference type="Proteomes" id="UP001497623"/>
    </source>
</evidence>
<dbReference type="InterPro" id="IPR036028">
    <property type="entry name" value="SH3-like_dom_sf"/>
</dbReference>
<dbReference type="InterPro" id="IPR013083">
    <property type="entry name" value="Znf_RING/FYVE/PHD"/>
</dbReference>
<gene>
    <name evidence="11" type="ORF">MNOR_LOCUS25981</name>
</gene>
<keyword evidence="6" id="KW-0832">Ubl conjugation</keyword>
<keyword evidence="4 7" id="KW-0863">Zinc-finger</keyword>
<sequence>MDILVCLGCNDVYNCQRKRPRRLPCGHNLCSGCLVAFFNTDGSINCPECSTNHTVMSPARVPINKDLEELLGVHAGTRLKGLRAITGVNSKPKQPQLRVVQYFESSQPDELTILFGELLTLTNDVVLPGWWEGVNKQRQKGNFPSKNTQIIDYGPLDPLIFWRKCPHNLACGHPCLSRRNEPCTQQCQELVACRTRCPLNHKISVPCYSIGDGQQLSEESVWHYCTTSCDKLLLCGHQCRGTCGGCFQGRIHHSCIEKCTRLLICGHQCSQPCHSQCPPCQQQCQKRCRHGQCNYVCGVPCDPCMKGCNRQCLHSSCNRQCGEACSEEPCKEKCPKLLLCGHPCVGFCGELCPPFCRQCHTKKLTEFMLIGNEEEDDARFVLLEDCGHTIESEGLEGWMQQEQEEIGMKACPRCRNPIVNNRRYRSIISGSLQAVKAVKQTDICRNKNNCIQDIIDSLR</sequence>
<evidence type="ECO:0000259" key="9">
    <source>
        <dbReference type="PROSITE" id="PS50002"/>
    </source>
</evidence>
<keyword evidence="12" id="KW-1185">Reference proteome</keyword>
<evidence type="ECO:0000256" key="4">
    <source>
        <dbReference type="ARBA" id="ARBA00022771"/>
    </source>
</evidence>
<accession>A0AAV2RLW2</accession>
<dbReference type="InterPro" id="IPR001452">
    <property type="entry name" value="SH3_domain"/>
</dbReference>
<protein>
    <recommendedName>
        <fullName evidence="13">RING-type domain-containing protein</fullName>
    </recommendedName>
</protein>
<dbReference type="EMBL" id="CAXKWB010025425">
    <property type="protein sequence ID" value="CAL4128144.1"/>
    <property type="molecule type" value="Genomic_DNA"/>
</dbReference>
<dbReference type="Gene3D" id="2.30.30.40">
    <property type="entry name" value="SH3 Domains"/>
    <property type="match status" value="1"/>
</dbReference>
<dbReference type="PROSITE" id="PS50002">
    <property type="entry name" value="SH3"/>
    <property type="match status" value="1"/>
</dbReference>
<evidence type="ECO:0000256" key="3">
    <source>
        <dbReference type="ARBA" id="ARBA00022723"/>
    </source>
</evidence>
<dbReference type="SMART" id="SM00326">
    <property type="entry name" value="SH3"/>
    <property type="match status" value="1"/>
</dbReference>
<dbReference type="Gene3D" id="3.30.40.10">
    <property type="entry name" value="Zinc/RING finger domain, C3HC4 (zinc finger)"/>
    <property type="match status" value="1"/>
</dbReference>
<evidence type="ECO:0000256" key="2">
    <source>
        <dbReference type="ARBA" id="ARBA00022443"/>
    </source>
</evidence>
<evidence type="ECO:0000256" key="5">
    <source>
        <dbReference type="ARBA" id="ARBA00022833"/>
    </source>
</evidence>
<comment type="caution">
    <text evidence="11">The sequence shown here is derived from an EMBL/GenBank/DDBJ whole genome shotgun (WGS) entry which is preliminary data.</text>
</comment>
<evidence type="ECO:0000259" key="10">
    <source>
        <dbReference type="PROSITE" id="PS50089"/>
    </source>
</evidence>
<reference evidence="11 12" key="1">
    <citation type="submission" date="2024-05" db="EMBL/GenBank/DDBJ databases">
        <authorList>
            <person name="Wallberg A."/>
        </authorList>
    </citation>
    <scope>NUCLEOTIDE SEQUENCE [LARGE SCALE GENOMIC DNA]</scope>
</reference>
<comment type="similarity">
    <text evidence="1">Belongs to the SH3RF family.</text>
</comment>
<evidence type="ECO:0008006" key="13">
    <source>
        <dbReference type="Google" id="ProtNLM"/>
    </source>
</evidence>
<keyword evidence="3" id="KW-0479">Metal-binding</keyword>
<evidence type="ECO:0000256" key="1">
    <source>
        <dbReference type="ARBA" id="ARBA00008649"/>
    </source>
</evidence>
<dbReference type="SMART" id="SM00184">
    <property type="entry name" value="RING"/>
    <property type="match status" value="1"/>
</dbReference>
<dbReference type="SUPFAM" id="SSF50044">
    <property type="entry name" value="SH3-domain"/>
    <property type="match status" value="1"/>
</dbReference>
<dbReference type="InterPro" id="IPR001841">
    <property type="entry name" value="Znf_RING"/>
</dbReference>